<feature type="compositionally biased region" description="Basic and acidic residues" evidence="1">
    <location>
        <begin position="34"/>
        <end position="46"/>
    </location>
</feature>
<dbReference type="EMBL" id="PTRA01000003">
    <property type="protein sequence ID" value="PQA56200.1"/>
    <property type="molecule type" value="Genomic_DNA"/>
</dbReference>
<keyword evidence="2" id="KW-0648">Protein biosynthesis</keyword>
<feature type="region of interest" description="Disordered" evidence="1">
    <location>
        <begin position="31"/>
        <end position="52"/>
    </location>
</feature>
<comment type="caution">
    <text evidence="2">The sequence shown here is derived from an EMBL/GenBank/DDBJ whole genome shotgun (WGS) entry which is preliminary data.</text>
</comment>
<gene>
    <name evidence="2" type="ORF">C5O19_17790</name>
</gene>
<evidence type="ECO:0000313" key="3">
    <source>
        <dbReference type="Proteomes" id="UP000239590"/>
    </source>
</evidence>
<reference evidence="3" key="1">
    <citation type="submission" date="2018-02" db="EMBL/GenBank/DDBJ databases">
        <title>Genome sequencing of Solimonas sp. HR-BB.</title>
        <authorList>
            <person name="Lee Y."/>
            <person name="Jeon C.O."/>
        </authorList>
    </citation>
    <scope>NUCLEOTIDE SEQUENCE [LARGE SCALE GENOMIC DNA]</scope>
    <source>
        <strain evidence="3">HR-U</strain>
    </source>
</reference>
<keyword evidence="2" id="KW-0251">Elongation factor</keyword>
<protein>
    <submittedName>
        <fullName evidence="2">Transcription elongation factor</fullName>
    </submittedName>
</protein>
<dbReference type="Proteomes" id="UP000239590">
    <property type="component" value="Unassembled WGS sequence"/>
</dbReference>
<evidence type="ECO:0000256" key="1">
    <source>
        <dbReference type="SAM" id="MobiDB-lite"/>
    </source>
</evidence>
<accession>A0A2S7III0</accession>
<keyword evidence="3" id="KW-1185">Reference proteome</keyword>
<dbReference type="GO" id="GO:0003746">
    <property type="term" value="F:translation elongation factor activity"/>
    <property type="evidence" value="ECO:0007669"/>
    <property type="project" value="UniProtKB-KW"/>
</dbReference>
<sequence length="148" mass="16730">MHKTTIIERLKSLLDEKVSIAWNAMQAAQASANEESKSSAGDKYETGRAMAQNERDRYAQQYEILRQERLQLERQELTARYERVEFGSLIETSEGWFLIAISVGIVPVDTEKVVVISPGSPIGSQLLGKRVGEHFQFRGKSCSILRIE</sequence>
<organism evidence="2 3">
    <name type="scientific">Siphonobacter curvatus</name>
    <dbReference type="NCBI Taxonomy" id="2094562"/>
    <lineage>
        <taxon>Bacteria</taxon>
        <taxon>Pseudomonadati</taxon>
        <taxon>Bacteroidota</taxon>
        <taxon>Cytophagia</taxon>
        <taxon>Cytophagales</taxon>
        <taxon>Cytophagaceae</taxon>
        <taxon>Siphonobacter</taxon>
    </lineage>
</organism>
<dbReference type="AlphaFoldDB" id="A0A2S7III0"/>
<evidence type="ECO:0000313" key="2">
    <source>
        <dbReference type="EMBL" id="PQA56200.1"/>
    </source>
</evidence>
<name>A0A2S7III0_9BACT</name>
<dbReference type="RefSeq" id="WP_104714747.1">
    <property type="nucleotide sequence ID" value="NZ_PTRA01000003.1"/>
</dbReference>
<proteinExistence type="predicted"/>
<dbReference type="OrthoDB" id="667380at2"/>